<dbReference type="RefSeq" id="WP_141004645.1">
    <property type="nucleotide sequence ID" value="NZ_BAAAOR010000015.1"/>
</dbReference>
<evidence type="ECO:0000256" key="6">
    <source>
        <dbReference type="ARBA" id="ARBA00023014"/>
    </source>
</evidence>
<accession>A0ABN2AE45</accession>
<evidence type="ECO:0000256" key="4">
    <source>
        <dbReference type="ARBA" id="ARBA00022982"/>
    </source>
</evidence>
<keyword evidence="5" id="KW-0408">Iron</keyword>
<dbReference type="Proteomes" id="UP001500842">
    <property type="component" value="Unassembled WGS sequence"/>
</dbReference>
<dbReference type="SUPFAM" id="SSF54862">
    <property type="entry name" value="4Fe-4S ferredoxins"/>
    <property type="match status" value="1"/>
</dbReference>
<protein>
    <submittedName>
        <fullName evidence="8">Ferredoxin</fullName>
    </submittedName>
</protein>
<evidence type="ECO:0000256" key="2">
    <source>
        <dbReference type="ARBA" id="ARBA00022448"/>
    </source>
</evidence>
<keyword evidence="2" id="KW-0813">Transport</keyword>
<name>A0ABN2AE45_9ACTN</name>
<dbReference type="PANTHER" id="PTHR36923">
    <property type="entry name" value="FERREDOXIN"/>
    <property type="match status" value="1"/>
</dbReference>
<keyword evidence="3" id="KW-0479">Metal-binding</keyword>
<evidence type="ECO:0000256" key="1">
    <source>
        <dbReference type="ARBA" id="ARBA00001927"/>
    </source>
</evidence>
<evidence type="ECO:0000256" key="7">
    <source>
        <dbReference type="ARBA" id="ARBA00023291"/>
    </source>
</evidence>
<keyword evidence="7" id="KW-0003">3Fe-4S</keyword>
<evidence type="ECO:0000313" key="9">
    <source>
        <dbReference type="Proteomes" id="UP001500842"/>
    </source>
</evidence>
<gene>
    <name evidence="8" type="ORF">GCM10009788_21460</name>
</gene>
<reference evidence="8 9" key="1">
    <citation type="journal article" date="2019" name="Int. J. Syst. Evol. Microbiol.">
        <title>The Global Catalogue of Microorganisms (GCM) 10K type strain sequencing project: providing services to taxonomists for standard genome sequencing and annotation.</title>
        <authorList>
            <consortium name="The Broad Institute Genomics Platform"/>
            <consortium name="The Broad Institute Genome Sequencing Center for Infectious Disease"/>
            <person name="Wu L."/>
            <person name="Ma J."/>
        </authorList>
    </citation>
    <scope>NUCLEOTIDE SEQUENCE [LARGE SCALE GENOMIC DNA]</scope>
    <source>
        <strain evidence="8 9">JCM 14942</strain>
    </source>
</reference>
<evidence type="ECO:0000256" key="5">
    <source>
        <dbReference type="ARBA" id="ARBA00023004"/>
    </source>
</evidence>
<comment type="caution">
    <text evidence="8">The sequence shown here is derived from an EMBL/GenBank/DDBJ whole genome shotgun (WGS) entry which is preliminary data.</text>
</comment>
<keyword evidence="4" id="KW-0249">Electron transport</keyword>
<sequence>MSLTVAADLDACQGYACCLMEAPAVFDLNEEIGKVVVLEAHPTPDQRAVVEAAVRACPAKALALVTE</sequence>
<dbReference type="Gene3D" id="3.30.70.20">
    <property type="match status" value="1"/>
</dbReference>
<dbReference type="Pfam" id="PF13370">
    <property type="entry name" value="Fer4_13"/>
    <property type="match status" value="1"/>
</dbReference>
<proteinExistence type="predicted"/>
<comment type="cofactor">
    <cofactor evidence="1">
        <name>[3Fe-4S] cluster</name>
        <dbReference type="ChEBI" id="CHEBI:21137"/>
    </cofactor>
</comment>
<keyword evidence="6" id="KW-0411">Iron-sulfur</keyword>
<dbReference type="EMBL" id="BAAAOR010000015">
    <property type="protein sequence ID" value="GAA1516980.1"/>
    <property type="molecule type" value="Genomic_DNA"/>
</dbReference>
<evidence type="ECO:0000256" key="3">
    <source>
        <dbReference type="ARBA" id="ARBA00022723"/>
    </source>
</evidence>
<dbReference type="PANTHER" id="PTHR36923:SF3">
    <property type="entry name" value="FERREDOXIN"/>
    <property type="match status" value="1"/>
</dbReference>
<evidence type="ECO:0000313" key="8">
    <source>
        <dbReference type="EMBL" id="GAA1516980.1"/>
    </source>
</evidence>
<dbReference type="InterPro" id="IPR051269">
    <property type="entry name" value="Fe-S_cluster_ET"/>
</dbReference>
<organism evidence="8 9">
    <name type="scientific">Nocardioides humi</name>
    <dbReference type="NCBI Taxonomy" id="449461"/>
    <lineage>
        <taxon>Bacteria</taxon>
        <taxon>Bacillati</taxon>
        <taxon>Actinomycetota</taxon>
        <taxon>Actinomycetes</taxon>
        <taxon>Propionibacteriales</taxon>
        <taxon>Nocardioidaceae</taxon>
        <taxon>Nocardioides</taxon>
    </lineage>
</organism>
<keyword evidence="9" id="KW-1185">Reference proteome</keyword>